<dbReference type="eggNOG" id="arCOG11163">
    <property type="taxonomic scope" value="Archaea"/>
</dbReference>
<reference evidence="1 2" key="1">
    <citation type="journal article" date="2014" name="PLoS Genet.">
        <title>Phylogenetically driven sequencing of extremely halophilic archaea reveals strategies for static and dynamic osmo-response.</title>
        <authorList>
            <person name="Becker E.A."/>
            <person name="Seitzer P.M."/>
            <person name="Tritt A."/>
            <person name="Larsen D."/>
            <person name="Krusor M."/>
            <person name="Yao A.I."/>
            <person name="Wu D."/>
            <person name="Madern D."/>
            <person name="Eisen J.A."/>
            <person name="Darling A.E."/>
            <person name="Facciotti M.T."/>
        </authorList>
    </citation>
    <scope>NUCLEOTIDE SEQUENCE [LARGE SCALE GENOMIC DNA]</scope>
    <source>
        <strain evidence="1 2">GA33</strain>
    </source>
</reference>
<proteinExistence type="predicted"/>
<dbReference type="AlphaFoldDB" id="L9W9N7"/>
<sequence>MIVGYAYKGLSIKPRPDVSVMRHPQDDLLIVHALALLAYEYRGMVKEDWALNLAAEIADQHGLTVSDAICQLE</sequence>
<comment type="caution">
    <text evidence="1">The sequence shown here is derived from an EMBL/GenBank/DDBJ whole genome shotgun (WGS) entry which is preliminary data.</text>
</comment>
<protein>
    <submittedName>
        <fullName evidence="1">Uncharacterized protein</fullName>
    </submittedName>
</protein>
<name>L9W9N7_9EURY</name>
<dbReference type="Proteomes" id="UP000011599">
    <property type="component" value="Unassembled WGS sequence"/>
</dbReference>
<gene>
    <name evidence="1" type="ORF">C496_01366</name>
</gene>
<accession>L9W9N7</accession>
<evidence type="ECO:0000313" key="1">
    <source>
        <dbReference type="EMBL" id="ELY46174.1"/>
    </source>
</evidence>
<keyword evidence="2" id="KW-1185">Reference proteome</keyword>
<dbReference type="STRING" id="1114856.GCA_000383975_03956"/>
<dbReference type="EMBL" id="AOHW01000004">
    <property type="protein sequence ID" value="ELY46174.1"/>
    <property type="molecule type" value="Genomic_DNA"/>
</dbReference>
<organism evidence="1 2">
    <name type="scientific">Natronorubrum tibetense GA33</name>
    <dbReference type="NCBI Taxonomy" id="1114856"/>
    <lineage>
        <taxon>Archaea</taxon>
        <taxon>Methanobacteriati</taxon>
        <taxon>Methanobacteriota</taxon>
        <taxon>Stenosarchaea group</taxon>
        <taxon>Halobacteria</taxon>
        <taxon>Halobacteriales</taxon>
        <taxon>Natrialbaceae</taxon>
        <taxon>Natronorubrum</taxon>
    </lineage>
</organism>
<evidence type="ECO:0000313" key="2">
    <source>
        <dbReference type="Proteomes" id="UP000011599"/>
    </source>
</evidence>